<dbReference type="Proteomes" id="UP000095281">
    <property type="component" value="Unplaced"/>
</dbReference>
<sequence>MKVKPLRFWYDSTYLVGRCRMVPKSTRYDFIEESYGFERGWGSRLLKQTSEEKMRRKNGKHGGGDDYQTLAGLDGDMFVRGRRTRSPRNREKVLRDDPMPFTQSDIKLPGKSLLSKDTLRSRQSVASNRRSNMQSKGASLFV</sequence>
<evidence type="ECO:0000313" key="2">
    <source>
        <dbReference type="Proteomes" id="UP000095281"/>
    </source>
</evidence>
<feature type="region of interest" description="Disordered" evidence="1">
    <location>
        <begin position="78"/>
        <end position="142"/>
    </location>
</feature>
<protein>
    <submittedName>
        <fullName evidence="3">Agenet domain-containing protein</fullName>
    </submittedName>
</protein>
<accession>A0A1I8BPB0</accession>
<evidence type="ECO:0000256" key="1">
    <source>
        <dbReference type="SAM" id="MobiDB-lite"/>
    </source>
</evidence>
<feature type="compositionally biased region" description="Basic and acidic residues" evidence="1">
    <location>
        <begin position="88"/>
        <end position="98"/>
    </location>
</feature>
<dbReference type="AlphaFoldDB" id="A0A1I8BPB0"/>
<reference evidence="3" key="1">
    <citation type="submission" date="2016-11" db="UniProtKB">
        <authorList>
            <consortium name="WormBaseParasite"/>
        </authorList>
    </citation>
    <scope>IDENTIFICATION</scope>
</reference>
<evidence type="ECO:0000313" key="3">
    <source>
        <dbReference type="WBParaSite" id="MhA1_Contig381.frz3.gene5"/>
    </source>
</evidence>
<feature type="compositionally biased region" description="Polar residues" evidence="1">
    <location>
        <begin position="121"/>
        <end position="142"/>
    </location>
</feature>
<keyword evidence="2" id="KW-1185">Reference proteome</keyword>
<proteinExistence type="predicted"/>
<feature type="region of interest" description="Disordered" evidence="1">
    <location>
        <begin position="50"/>
        <end position="69"/>
    </location>
</feature>
<name>A0A1I8BPB0_MELHA</name>
<organism evidence="2 3">
    <name type="scientific">Meloidogyne hapla</name>
    <name type="common">Root-knot nematode worm</name>
    <dbReference type="NCBI Taxonomy" id="6305"/>
    <lineage>
        <taxon>Eukaryota</taxon>
        <taxon>Metazoa</taxon>
        <taxon>Ecdysozoa</taxon>
        <taxon>Nematoda</taxon>
        <taxon>Chromadorea</taxon>
        <taxon>Rhabditida</taxon>
        <taxon>Tylenchina</taxon>
        <taxon>Tylenchomorpha</taxon>
        <taxon>Tylenchoidea</taxon>
        <taxon>Meloidogynidae</taxon>
        <taxon>Meloidogyninae</taxon>
        <taxon>Meloidogyne</taxon>
    </lineage>
</organism>
<dbReference type="WBParaSite" id="MhA1_Contig381.frz3.gene5">
    <property type="protein sequence ID" value="MhA1_Contig381.frz3.gene5"/>
    <property type="gene ID" value="MhA1_Contig381.frz3.gene5"/>
</dbReference>